<sequence>MSKQAQPDRLVDAGQRLLVALYEGKDDDTLNGLIFQLFTKSLVKENFNLASLPPTLEALRKHCVSTYLRIQMWLGQVMNPLKWGWQNTKHGLHLITTIKTSATLLLLMPTFCKCAKGCRSSCYCRKSRIKCSAKFAICKGCFNAPPETDEQILQLSEDIKDPDDAEETGNALTLPLNGRVSFNYKHLLSYLIKLFILFTFSFFSKKKVNSNLLSKNREREDFIIHEVWKFESSSDDSFSLSSGKEMAKSVRTDT</sequence>
<feature type="compositionally biased region" description="Basic and acidic residues" evidence="1">
    <location>
        <begin position="245"/>
        <end position="254"/>
    </location>
</feature>
<evidence type="ECO:0000256" key="1">
    <source>
        <dbReference type="SAM" id="MobiDB-lite"/>
    </source>
</evidence>
<accession>A0A4Y2R964</accession>
<gene>
    <name evidence="3" type="ORF">AVEN_175361_1</name>
    <name evidence="2" type="ORF">AVEN_31565_1</name>
</gene>
<comment type="caution">
    <text evidence="3">The sequence shown here is derived from an EMBL/GenBank/DDBJ whole genome shotgun (WGS) entry which is preliminary data.</text>
</comment>
<dbReference type="Proteomes" id="UP000499080">
    <property type="component" value="Unassembled WGS sequence"/>
</dbReference>
<organism evidence="3 4">
    <name type="scientific">Araneus ventricosus</name>
    <name type="common">Orbweaver spider</name>
    <name type="synonym">Epeira ventricosa</name>
    <dbReference type="NCBI Taxonomy" id="182803"/>
    <lineage>
        <taxon>Eukaryota</taxon>
        <taxon>Metazoa</taxon>
        <taxon>Ecdysozoa</taxon>
        <taxon>Arthropoda</taxon>
        <taxon>Chelicerata</taxon>
        <taxon>Arachnida</taxon>
        <taxon>Araneae</taxon>
        <taxon>Araneomorphae</taxon>
        <taxon>Entelegynae</taxon>
        <taxon>Araneoidea</taxon>
        <taxon>Araneidae</taxon>
        <taxon>Araneus</taxon>
    </lineage>
</organism>
<reference evidence="3 4" key="1">
    <citation type="journal article" date="2019" name="Sci. Rep.">
        <title>Orb-weaving spider Araneus ventricosus genome elucidates the spidroin gene catalogue.</title>
        <authorList>
            <person name="Kono N."/>
            <person name="Nakamura H."/>
            <person name="Ohtoshi R."/>
            <person name="Moran D.A.P."/>
            <person name="Shinohara A."/>
            <person name="Yoshida Y."/>
            <person name="Fujiwara M."/>
            <person name="Mori M."/>
            <person name="Tomita M."/>
            <person name="Arakawa K."/>
        </authorList>
    </citation>
    <scope>NUCLEOTIDE SEQUENCE [LARGE SCALE GENOMIC DNA]</scope>
</reference>
<keyword evidence="4" id="KW-1185">Reference proteome</keyword>
<evidence type="ECO:0000313" key="3">
    <source>
        <dbReference type="EMBL" id="GBN72288.1"/>
    </source>
</evidence>
<proteinExistence type="predicted"/>
<protein>
    <recommendedName>
        <fullName evidence="5">Tesmin/TSO1-like CXC domain-containing protein</fullName>
    </recommendedName>
</protein>
<dbReference type="EMBL" id="BGPR01016229">
    <property type="protein sequence ID" value="GBN72288.1"/>
    <property type="molecule type" value="Genomic_DNA"/>
</dbReference>
<feature type="region of interest" description="Disordered" evidence="1">
    <location>
        <begin position="233"/>
        <end position="254"/>
    </location>
</feature>
<evidence type="ECO:0008006" key="5">
    <source>
        <dbReference type="Google" id="ProtNLM"/>
    </source>
</evidence>
<evidence type="ECO:0000313" key="2">
    <source>
        <dbReference type="EMBL" id="GBN72286.1"/>
    </source>
</evidence>
<name>A0A4Y2R964_ARAVE</name>
<dbReference type="EMBL" id="BGPR01016228">
    <property type="protein sequence ID" value="GBN72286.1"/>
    <property type="molecule type" value="Genomic_DNA"/>
</dbReference>
<dbReference type="AlphaFoldDB" id="A0A4Y2R964"/>
<evidence type="ECO:0000313" key="4">
    <source>
        <dbReference type="Proteomes" id="UP000499080"/>
    </source>
</evidence>